<dbReference type="InterPro" id="IPR012349">
    <property type="entry name" value="Split_barrel_FMN-bd"/>
</dbReference>
<protein>
    <submittedName>
        <fullName evidence="1">Pyridoxamine 5'-phosphate oxidase</fullName>
    </submittedName>
</protein>
<accession>A0A1J5MZC5</accession>
<dbReference type="SUPFAM" id="SSF50475">
    <property type="entry name" value="FMN-binding split barrel"/>
    <property type="match status" value="1"/>
</dbReference>
<dbReference type="AlphaFoldDB" id="A0A1J5MZC5"/>
<dbReference type="RefSeq" id="WP_071546816.1">
    <property type="nucleotide sequence ID" value="NZ_LKAQ01000004.1"/>
</dbReference>
<dbReference type="Proteomes" id="UP000181901">
    <property type="component" value="Unassembled WGS sequence"/>
</dbReference>
<dbReference type="OrthoDB" id="9794935at2"/>
<dbReference type="InterPro" id="IPR024747">
    <property type="entry name" value="Pyridox_Oxase-rel"/>
</dbReference>
<evidence type="ECO:0000313" key="1">
    <source>
        <dbReference type="EMBL" id="OIQ51346.1"/>
    </source>
</evidence>
<dbReference type="EMBL" id="LKAQ01000004">
    <property type="protein sequence ID" value="OIQ51346.1"/>
    <property type="molecule type" value="Genomic_DNA"/>
</dbReference>
<evidence type="ECO:0000313" key="2">
    <source>
        <dbReference type="Proteomes" id="UP000181901"/>
    </source>
</evidence>
<dbReference type="PANTHER" id="PTHR34071">
    <property type="entry name" value="5-NITROIMIDAZOLE ANTIBIOTICS RESISTANCE PROTEIN, NIMA-FAMILY-RELATED PROTEIN-RELATED"/>
    <property type="match status" value="1"/>
</dbReference>
<dbReference type="Pfam" id="PF12900">
    <property type="entry name" value="Pyridox_ox_2"/>
    <property type="match status" value="1"/>
</dbReference>
<sequence length="159" mass="17416">MRHPKREIQDKAMVEELLKRCTTLQLGLWDGERPYAVTVDFGYADNAIYFHSAMAGFKMDCVRANGLAAFTTVVESELIRAEDGCGYTTHFTSVSGRGRATVLEDPAEKAAGLDVILAQHQGPTGGYPEKVLRKTAVVRIDLDEMVGKVNPAYPGDPQI</sequence>
<gene>
    <name evidence="1" type="ORF">BerOc1_03296</name>
</gene>
<dbReference type="Gene3D" id="2.30.110.10">
    <property type="entry name" value="Electron Transport, Fmn-binding Protein, Chain A"/>
    <property type="match status" value="1"/>
</dbReference>
<comment type="caution">
    <text evidence="1">The sequence shown here is derived from an EMBL/GenBank/DDBJ whole genome shotgun (WGS) entry which is preliminary data.</text>
</comment>
<reference evidence="1 2" key="1">
    <citation type="submission" date="2015-09" db="EMBL/GenBank/DDBJ databases">
        <title>Genome of Desulfovibrio dechloracetivorans BerOc1, a mercury methylating strain isolated from highly hydrocarbons and metals contaminated coastal sediments.</title>
        <authorList>
            <person name="Goni Urriza M."/>
            <person name="Gassie C."/>
            <person name="Bouchez O."/>
            <person name="Klopp C."/>
            <person name="Ranchou-Peyruse A."/>
            <person name="Remy G."/>
        </authorList>
    </citation>
    <scope>NUCLEOTIDE SEQUENCE [LARGE SCALE GENOMIC DNA]</scope>
    <source>
        <strain evidence="1 2">BerOc1</strain>
    </source>
</reference>
<keyword evidence="2" id="KW-1185">Reference proteome</keyword>
<name>A0A1J5MZC5_9BACT</name>
<organism evidence="1 2">
    <name type="scientific">Pseudodesulfovibrio hydrargyri</name>
    <dbReference type="NCBI Taxonomy" id="2125990"/>
    <lineage>
        <taxon>Bacteria</taxon>
        <taxon>Pseudomonadati</taxon>
        <taxon>Thermodesulfobacteriota</taxon>
        <taxon>Desulfovibrionia</taxon>
        <taxon>Desulfovibrionales</taxon>
        <taxon>Desulfovibrionaceae</taxon>
    </lineage>
</organism>
<dbReference type="PANTHER" id="PTHR34071:SF2">
    <property type="entry name" value="FLAVIN-NUCLEOTIDE-BINDING PROTEIN"/>
    <property type="match status" value="1"/>
</dbReference>
<proteinExistence type="predicted"/>